<sequence length="320" mass="35442">MPKVSVLVPVRDAAPWLEASLASLWRQRFAEFEVVAVDDGSTDGSGALLDRIAREEPRLRVLHTRARGLPRALAAALAAARAPLVARHDADDLSHRDRLALQTAFLARHPEVAVVGCRVRLFPAAAAGAGMRRWVRWHNGLLDHDAMRRDALVDSPLCHGTALARRAWIERAGGWTERGWPEDVDLWIRLFARGARFAKLPRVLYGWRQHPGSATRRDPRYGPERFAALRREGLRRLHGRRFRAPHLVGVGASLEAWRRALAAAGGPPASVTRQGRPHARWRPPGLPLLLVFGAAPARERWRGHLASAGLQEGGDFAFVA</sequence>
<keyword evidence="2" id="KW-0328">Glycosyltransferase</keyword>
<evidence type="ECO:0000256" key="1">
    <source>
        <dbReference type="ARBA" id="ARBA00006739"/>
    </source>
</evidence>
<proteinExistence type="inferred from homology"/>
<protein>
    <submittedName>
        <fullName evidence="5">Glycosyltransferase</fullName>
    </submittedName>
</protein>
<organism evidence="5">
    <name type="scientific">Eiseniibacteriota bacterium</name>
    <dbReference type="NCBI Taxonomy" id="2212470"/>
    <lineage>
        <taxon>Bacteria</taxon>
        <taxon>Candidatus Eiseniibacteriota</taxon>
    </lineage>
</organism>
<dbReference type="InterPro" id="IPR050834">
    <property type="entry name" value="Glycosyltransf_2"/>
</dbReference>
<evidence type="ECO:0000256" key="3">
    <source>
        <dbReference type="ARBA" id="ARBA00022679"/>
    </source>
</evidence>
<dbReference type="InterPro" id="IPR001173">
    <property type="entry name" value="Glyco_trans_2-like"/>
</dbReference>
<name>A0A832I6U0_UNCEI</name>
<dbReference type="AlphaFoldDB" id="A0A832I6U0"/>
<dbReference type="GO" id="GO:0016757">
    <property type="term" value="F:glycosyltransferase activity"/>
    <property type="evidence" value="ECO:0007669"/>
    <property type="project" value="UniProtKB-KW"/>
</dbReference>
<comment type="caution">
    <text evidence="5">The sequence shown here is derived from an EMBL/GenBank/DDBJ whole genome shotgun (WGS) entry which is preliminary data.</text>
</comment>
<dbReference type="Gene3D" id="3.90.550.10">
    <property type="entry name" value="Spore Coat Polysaccharide Biosynthesis Protein SpsA, Chain A"/>
    <property type="match status" value="1"/>
</dbReference>
<dbReference type="InterPro" id="IPR029044">
    <property type="entry name" value="Nucleotide-diphossugar_trans"/>
</dbReference>
<comment type="similarity">
    <text evidence="1">Belongs to the glycosyltransferase 2 family.</text>
</comment>
<accession>A0A832I6U0</accession>
<evidence type="ECO:0000256" key="2">
    <source>
        <dbReference type="ARBA" id="ARBA00022676"/>
    </source>
</evidence>
<keyword evidence="3 5" id="KW-0808">Transferase</keyword>
<gene>
    <name evidence="5" type="ORF">ENR23_13935</name>
</gene>
<feature type="domain" description="Glycosyltransferase 2-like" evidence="4">
    <location>
        <begin position="5"/>
        <end position="171"/>
    </location>
</feature>
<dbReference type="EMBL" id="DSQF01000029">
    <property type="protein sequence ID" value="HGZ44485.1"/>
    <property type="molecule type" value="Genomic_DNA"/>
</dbReference>
<dbReference type="PANTHER" id="PTHR43685:SF5">
    <property type="entry name" value="GLYCOSYLTRANSFERASE EPSE-RELATED"/>
    <property type="match status" value="1"/>
</dbReference>
<evidence type="ECO:0000313" key="5">
    <source>
        <dbReference type="EMBL" id="HGZ44485.1"/>
    </source>
</evidence>
<reference evidence="5" key="1">
    <citation type="journal article" date="2020" name="mSystems">
        <title>Genome- and Community-Level Interaction Insights into Carbon Utilization and Element Cycling Functions of Hydrothermarchaeota in Hydrothermal Sediment.</title>
        <authorList>
            <person name="Zhou Z."/>
            <person name="Liu Y."/>
            <person name="Xu W."/>
            <person name="Pan J."/>
            <person name="Luo Z.H."/>
            <person name="Li M."/>
        </authorList>
    </citation>
    <scope>NUCLEOTIDE SEQUENCE [LARGE SCALE GENOMIC DNA]</scope>
    <source>
        <strain evidence="5">SpSt-381</strain>
    </source>
</reference>
<dbReference type="PANTHER" id="PTHR43685">
    <property type="entry name" value="GLYCOSYLTRANSFERASE"/>
    <property type="match status" value="1"/>
</dbReference>
<dbReference type="SUPFAM" id="SSF53448">
    <property type="entry name" value="Nucleotide-diphospho-sugar transferases"/>
    <property type="match status" value="1"/>
</dbReference>
<dbReference type="Pfam" id="PF00535">
    <property type="entry name" value="Glycos_transf_2"/>
    <property type="match status" value="1"/>
</dbReference>
<evidence type="ECO:0000259" key="4">
    <source>
        <dbReference type="Pfam" id="PF00535"/>
    </source>
</evidence>